<evidence type="ECO:0000256" key="4">
    <source>
        <dbReference type="ARBA" id="ARBA00022827"/>
    </source>
</evidence>
<dbReference type="GO" id="GO:0005737">
    <property type="term" value="C:cytoplasm"/>
    <property type="evidence" value="ECO:0007669"/>
    <property type="project" value="TreeGrafter"/>
</dbReference>
<dbReference type="Proteomes" id="UP000266841">
    <property type="component" value="Unassembled WGS sequence"/>
</dbReference>
<keyword evidence="5" id="KW-0560">Oxidoreductase</keyword>
<comment type="caution">
    <text evidence="7">The sequence shown here is derived from an EMBL/GenBank/DDBJ whole genome shotgun (WGS) entry which is preliminary data.</text>
</comment>
<dbReference type="Gene3D" id="3.30.9.10">
    <property type="entry name" value="D-Amino Acid Oxidase, subunit A, domain 2"/>
    <property type="match status" value="1"/>
</dbReference>
<dbReference type="AlphaFoldDB" id="K0SS83"/>
<dbReference type="OMA" id="DLWELQP"/>
<keyword evidence="8" id="KW-1185">Reference proteome</keyword>
<evidence type="ECO:0000313" key="7">
    <source>
        <dbReference type="EMBL" id="EJK67849.1"/>
    </source>
</evidence>
<dbReference type="Pfam" id="PF01266">
    <property type="entry name" value="DAO"/>
    <property type="match status" value="1"/>
</dbReference>
<evidence type="ECO:0000256" key="1">
    <source>
        <dbReference type="ARBA" id="ARBA00001974"/>
    </source>
</evidence>
<feature type="domain" description="FAD dependent oxidoreductase" evidence="6">
    <location>
        <begin position="4"/>
        <end position="370"/>
    </location>
</feature>
<gene>
    <name evidence="7" type="ORF">THAOC_11054</name>
</gene>
<dbReference type="InterPro" id="IPR023209">
    <property type="entry name" value="DAO"/>
</dbReference>
<keyword evidence="4" id="KW-0274">FAD</keyword>
<evidence type="ECO:0000256" key="2">
    <source>
        <dbReference type="ARBA" id="ARBA00006730"/>
    </source>
</evidence>
<sequence length="375" mass="40107">MASKVLVVGSGVIGLRTALELLRRGAAVRLVSPAVPSSTCSHGAGGLWMPFHCDDGRTNRWSYETLEELSSGCEDPEGRGRYVESLPAVSFKAGGDSAVGLPDWASGEWSDAASSSLDFRRLTVDELYREAKSGRFRLPPRAAIVDAGYTHAWLFRTRIVDAPLALSAMLDEVRSHGGRAEVDVGTGRSYGTPGEMADDARRHGCDAVANCTGLGARKVCGDGELVGARGALIHFDRRSVAWTTDDGEGPMTDASVTIEGGAFGSPTHPCYMIPRGDMLVVGGTYLEGDDEPDVRPDERRGLLENARRMGIDVGRSEPVGEWVGLRPYRPTCRLEVDEGLSGEGLRFVHSYGYGGSGWTVFVGAARDAASLLLDR</sequence>
<dbReference type="OrthoDB" id="2015447at2759"/>
<organism evidence="7 8">
    <name type="scientific">Thalassiosira oceanica</name>
    <name type="common">Marine diatom</name>
    <dbReference type="NCBI Taxonomy" id="159749"/>
    <lineage>
        <taxon>Eukaryota</taxon>
        <taxon>Sar</taxon>
        <taxon>Stramenopiles</taxon>
        <taxon>Ochrophyta</taxon>
        <taxon>Bacillariophyta</taxon>
        <taxon>Coscinodiscophyceae</taxon>
        <taxon>Thalassiosirophycidae</taxon>
        <taxon>Thalassiosirales</taxon>
        <taxon>Thalassiosiraceae</taxon>
        <taxon>Thalassiosira</taxon>
    </lineage>
</organism>
<dbReference type="InterPro" id="IPR006076">
    <property type="entry name" value="FAD-dep_OxRdtase"/>
</dbReference>
<dbReference type="PANTHER" id="PTHR11530:SF11">
    <property type="entry name" value="D-ASPARTATE OXIDASE"/>
    <property type="match status" value="1"/>
</dbReference>
<dbReference type="GO" id="GO:0071949">
    <property type="term" value="F:FAD binding"/>
    <property type="evidence" value="ECO:0007669"/>
    <property type="project" value="InterPro"/>
</dbReference>
<evidence type="ECO:0000256" key="5">
    <source>
        <dbReference type="ARBA" id="ARBA00023002"/>
    </source>
</evidence>
<evidence type="ECO:0000256" key="3">
    <source>
        <dbReference type="ARBA" id="ARBA00022630"/>
    </source>
</evidence>
<dbReference type="PANTHER" id="PTHR11530">
    <property type="entry name" value="D-AMINO ACID OXIDASE"/>
    <property type="match status" value="1"/>
</dbReference>
<dbReference type="GO" id="GO:0019478">
    <property type="term" value="P:D-amino acid catabolic process"/>
    <property type="evidence" value="ECO:0007669"/>
    <property type="project" value="TreeGrafter"/>
</dbReference>
<keyword evidence="3" id="KW-0285">Flavoprotein</keyword>
<protein>
    <recommendedName>
        <fullName evidence="6">FAD dependent oxidoreductase domain-containing protein</fullName>
    </recommendedName>
</protein>
<comment type="cofactor">
    <cofactor evidence="1">
        <name>FAD</name>
        <dbReference type="ChEBI" id="CHEBI:57692"/>
    </cofactor>
</comment>
<dbReference type="SUPFAM" id="SSF51971">
    <property type="entry name" value="Nucleotide-binding domain"/>
    <property type="match status" value="1"/>
</dbReference>
<evidence type="ECO:0000259" key="6">
    <source>
        <dbReference type="Pfam" id="PF01266"/>
    </source>
</evidence>
<dbReference type="eggNOG" id="KOG3923">
    <property type="taxonomic scope" value="Eukaryota"/>
</dbReference>
<evidence type="ECO:0000313" key="8">
    <source>
        <dbReference type="Proteomes" id="UP000266841"/>
    </source>
</evidence>
<reference evidence="7 8" key="1">
    <citation type="journal article" date="2012" name="Genome Biol.">
        <title>Genome and low-iron response of an oceanic diatom adapted to chronic iron limitation.</title>
        <authorList>
            <person name="Lommer M."/>
            <person name="Specht M."/>
            <person name="Roy A.S."/>
            <person name="Kraemer L."/>
            <person name="Andreson R."/>
            <person name="Gutowska M.A."/>
            <person name="Wolf J."/>
            <person name="Bergner S.V."/>
            <person name="Schilhabel M.B."/>
            <person name="Klostermeier U.C."/>
            <person name="Beiko R.G."/>
            <person name="Rosenstiel P."/>
            <person name="Hippler M."/>
            <person name="Laroche J."/>
        </authorList>
    </citation>
    <scope>NUCLEOTIDE SEQUENCE [LARGE SCALE GENOMIC DNA]</scope>
    <source>
        <strain evidence="7 8">CCMP1005</strain>
    </source>
</reference>
<dbReference type="Gene3D" id="3.40.50.720">
    <property type="entry name" value="NAD(P)-binding Rossmann-like Domain"/>
    <property type="match status" value="1"/>
</dbReference>
<name>K0SS83_THAOC</name>
<comment type="similarity">
    <text evidence="2">Belongs to the DAMOX/DASOX family.</text>
</comment>
<proteinExistence type="inferred from homology"/>
<dbReference type="SUPFAM" id="SSF54373">
    <property type="entry name" value="FAD-linked reductases, C-terminal domain"/>
    <property type="match status" value="1"/>
</dbReference>
<dbReference type="EMBL" id="AGNL01012526">
    <property type="protein sequence ID" value="EJK67849.1"/>
    <property type="molecule type" value="Genomic_DNA"/>
</dbReference>
<accession>K0SS83</accession>
<dbReference type="GO" id="GO:0003884">
    <property type="term" value="F:D-amino-acid oxidase activity"/>
    <property type="evidence" value="ECO:0007669"/>
    <property type="project" value="InterPro"/>
</dbReference>